<accession>A0A1I2BBJ1</accession>
<dbReference type="Proteomes" id="UP000198598">
    <property type="component" value="Unassembled WGS sequence"/>
</dbReference>
<evidence type="ECO:0000256" key="1">
    <source>
        <dbReference type="PIRSR" id="PIRSR640198-1"/>
    </source>
</evidence>
<dbReference type="STRING" id="662367.SAMN05216167_11552"/>
<dbReference type="PANTHER" id="PTHR13504:SF38">
    <property type="entry name" value="FIDO DOMAIN-CONTAINING PROTEIN"/>
    <property type="match status" value="1"/>
</dbReference>
<dbReference type="InterPro" id="IPR040198">
    <property type="entry name" value="Fido_containing"/>
</dbReference>
<protein>
    <submittedName>
        <fullName evidence="3">Fic/DOC family protein</fullName>
    </submittedName>
</protein>
<dbReference type="EMBL" id="FOLQ01000015">
    <property type="protein sequence ID" value="SFE53515.1"/>
    <property type="molecule type" value="Genomic_DNA"/>
</dbReference>
<evidence type="ECO:0000313" key="4">
    <source>
        <dbReference type="Proteomes" id="UP000198598"/>
    </source>
</evidence>
<sequence>MKQLKVQGGETASLPNLIHRYQLEQAQSDTFQRAQYLAQLYHSTALDGHSLTLSGIASLSEIETNRSACTPAEWMLLDYIQGQKVITGWATRREPLTLGNVQLLGACVMQHTGGITNHFLYPVDSRQGEWRTHELSGAGGVYERPHKIQKALQELIKHTNTNLQQSQTIRQVYETSFRLHAELIRIHPFAEGNGRVARLLMNYVQQFNRLPQSVIFIEDRPAYLAALSTTFRTKVNEPFYAFMFGQLTKLVTPCPSSSVSLYSENPGKDSGLNNQ</sequence>
<dbReference type="Gene3D" id="1.10.3290.10">
    <property type="entry name" value="Fido-like domain"/>
    <property type="match status" value="1"/>
</dbReference>
<reference evidence="3 4" key="1">
    <citation type="submission" date="2016-10" db="EMBL/GenBank/DDBJ databases">
        <authorList>
            <person name="de Groot N.N."/>
        </authorList>
    </citation>
    <scope>NUCLEOTIDE SEQUENCE [LARGE SCALE GENOMIC DNA]</scope>
    <source>
        <strain evidence="3 4">DSM 26130</strain>
    </source>
</reference>
<feature type="active site" evidence="1">
    <location>
        <position position="187"/>
    </location>
</feature>
<name>A0A1I2BBJ1_9BACT</name>
<evidence type="ECO:0000313" key="3">
    <source>
        <dbReference type="EMBL" id="SFE53515.1"/>
    </source>
</evidence>
<dbReference type="RefSeq" id="WP_177236686.1">
    <property type="nucleotide sequence ID" value="NZ_FOLQ01000015.1"/>
</dbReference>
<feature type="domain" description="Fido" evidence="2">
    <location>
        <begin position="96"/>
        <end position="245"/>
    </location>
</feature>
<proteinExistence type="predicted"/>
<evidence type="ECO:0000259" key="2">
    <source>
        <dbReference type="PROSITE" id="PS51459"/>
    </source>
</evidence>
<dbReference type="AlphaFoldDB" id="A0A1I2BBJ1"/>
<organism evidence="3 4">
    <name type="scientific">Spirosoma endophyticum</name>
    <dbReference type="NCBI Taxonomy" id="662367"/>
    <lineage>
        <taxon>Bacteria</taxon>
        <taxon>Pseudomonadati</taxon>
        <taxon>Bacteroidota</taxon>
        <taxon>Cytophagia</taxon>
        <taxon>Cytophagales</taxon>
        <taxon>Cytophagaceae</taxon>
        <taxon>Spirosoma</taxon>
    </lineage>
</organism>
<keyword evidence="4" id="KW-1185">Reference proteome</keyword>
<dbReference type="PROSITE" id="PS51459">
    <property type="entry name" value="FIDO"/>
    <property type="match status" value="1"/>
</dbReference>
<dbReference type="InterPro" id="IPR036597">
    <property type="entry name" value="Fido-like_dom_sf"/>
</dbReference>
<dbReference type="SUPFAM" id="SSF140931">
    <property type="entry name" value="Fic-like"/>
    <property type="match status" value="1"/>
</dbReference>
<dbReference type="InterPro" id="IPR003812">
    <property type="entry name" value="Fido"/>
</dbReference>
<dbReference type="PANTHER" id="PTHR13504">
    <property type="entry name" value="FIDO DOMAIN-CONTAINING PROTEIN DDB_G0283145"/>
    <property type="match status" value="1"/>
</dbReference>
<dbReference type="Pfam" id="PF02661">
    <property type="entry name" value="Fic"/>
    <property type="match status" value="1"/>
</dbReference>
<gene>
    <name evidence="3" type="ORF">SAMN05216167_11552</name>
</gene>